<proteinExistence type="predicted"/>
<evidence type="ECO:0000313" key="2">
    <source>
        <dbReference type="Proteomes" id="UP000294498"/>
    </source>
</evidence>
<reference evidence="1 2" key="1">
    <citation type="submission" date="2019-03" db="EMBL/GenBank/DDBJ databases">
        <title>Genomic Encyclopedia of Type Strains, Phase IV (KMG-IV): sequencing the most valuable type-strain genomes for metagenomic binning, comparative biology and taxonomic classification.</title>
        <authorList>
            <person name="Goeker M."/>
        </authorList>
    </citation>
    <scope>NUCLEOTIDE SEQUENCE [LARGE SCALE GENOMIC DNA]</scope>
    <source>
        <strain evidence="1 2">DSM 100059</strain>
    </source>
</reference>
<protein>
    <submittedName>
        <fullName evidence="1">Uncharacterized protein</fullName>
    </submittedName>
</protein>
<evidence type="ECO:0000313" key="1">
    <source>
        <dbReference type="EMBL" id="TDW97097.1"/>
    </source>
</evidence>
<organism evidence="1 2">
    <name type="scientific">Dinghuibacter silviterrae</name>
    <dbReference type="NCBI Taxonomy" id="1539049"/>
    <lineage>
        <taxon>Bacteria</taxon>
        <taxon>Pseudomonadati</taxon>
        <taxon>Bacteroidota</taxon>
        <taxon>Chitinophagia</taxon>
        <taxon>Chitinophagales</taxon>
        <taxon>Chitinophagaceae</taxon>
        <taxon>Dinghuibacter</taxon>
    </lineage>
</organism>
<name>A0A4R8DHT6_9BACT</name>
<dbReference type="AlphaFoldDB" id="A0A4R8DHT6"/>
<dbReference type="EMBL" id="SODV01000002">
    <property type="protein sequence ID" value="TDW97097.1"/>
    <property type="molecule type" value="Genomic_DNA"/>
</dbReference>
<accession>A0A4R8DHT6</accession>
<sequence>MSISIPTIAKLRKHLSDNGLKLEHDLPDEIVRESRQFQIDIITEEDETEQQHDIVIMESKLPYVCISVEDGGKIFIIPLLPV</sequence>
<keyword evidence="2" id="KW-1185">Reference proteome</keyword>
<dbReference type="Proteomes" id="UP000294498">
    <property type="component" value="Unassembled WGS sequence"/>
</dbReference>
<gene>
    <name evidence="1" type="ORF">EDB95_4937</name>
</gene>
<dbReference type="RefSeq" id="WP_162852775.1">
    <property type="nucleotide sequence ID" value="NZ_SODV01000002.1"/>
</dbReference>
<comment type="caution">
    <text evidence="1">The sequence shown here is derived from an EMBL/GenBank/DDBJ whole genome shotgun (WGS) entry which is preliminary data.</text>
</comment>